<evidence type="ECO:0000313" key="2">
    <source>
        <dbReference type="EMBL" id="CAN61884.1"/>
    </source>
</evidence>
<proteinExistence type="predicted"/>
<reference evidence="2" key="1">
    <citation type="journal article" date="2007" name="PLoS ONE">
        <title>The first genome sequence of an elite grapevine cultivar (Pinot noir Vitis vinifera L.): coping with a highly heterozygous genome.</title>
        <authorList>
            <person name="Velasco R."/>
            <person name="Zharkikh A."/>
            <person name="Troggio M."/>
            <person name="Cartwright D.A."/>
            <person name="Cestaro A."/>
            <person name="Pruss D."/>
            <person name="Pindo M."/>
            <person name="FitzGerald L.M."/>
            <person name="Vezzulli S."/>
            <person name="Reid J."/>
            <person name="Malacarne G."/>
            <person name="Iliev D."/>
            <person name="Coppola G."/>
            <person name="Wardell B."/>
            <person name="Micheletti D."/>
            <person name="Macalma T."/>
            <person name="Facci M."/>
            <person name="Mitchell J.T."/>
            <person name="Perazzolli M."/>
            <person name="Eldredge G."/>
            <person name="Gatto P."/>
            <person name="Oyzerski R."/>
            <person name="Moretto M."/>
            <person name="Gutin N."/>
            <person name="Stefanini M."/>
            <person name="Chen Y."/>
            <person name="Segala C."/>
            <person name="Davenport C."/>
            <person name="Dematte L."/>
            <person name="Mraz A."/>
            <person name="Battilana J."/>
            <person name="Stormo K."/>
            <person name="Costa F."/>
            <person name="Tao Q."/>
            <person name="Si-Ammour A."/>
            <person name="Harkins T."/>
            <person name="Lackey A."/>
            <person name="Perbost C."/>
            <person name="Taillon B."/>
            <person name="Stella A."/>
            <person name="Solovyev V."/>
            <person name="Fawcett J.A."/>
            <person name="Sterck L."/>
            <person name="Vandepoele K."/>
            <person name="Grando S.M."/>
            <person name="Toppo S."/>
            <person name="Moser C."/>
            <person name="Lanchbury J."/>
            <person name="Bogden R."/>
            <person name="Skolnick M."/>
            <person name="Sgaramella V."/>
            <person name="Bhatnagar S.K."/>
            <person name="Fontana P."/>
            <person name="Gutin A."/>
            <person name="Van de Peer Y."/>
            <person name="Salamini F."/>
            <person name="Viola R."/>
        </authorList>
    </citation>
    <scope>NUCLEOTIDE SEQUENCE</scope>
</reference>
<feature type="compositionally biased region" description="Low complexity" evidence="1">
    <location>
        <begin position="253"/>
        <end position="266"/>
    </location>
</feature>
<protein>
    <submittedName>
        <fullName evidence="2">Uncharacterized protein</fullName>
    </submittedName>
</protein>
<dbReference type="EMBL" id="AM473944">
    <property type="protein sequence ID" value="CAN61884.1"/>
    <property type="molecule type" value="Genomic_DNA"/>
</dbReference>
<sequence>MGGRRSGGGSLTSERELYLLDSAVRVSLSYGESHWFKSNSSLLLLRLRLLPLALMVLHWPLIKVLGVLDMTTPPPSSSATVSRHHMITRSRDGKPKVFSATPRFLALQSDASLTCFSQASKPLERRVLTSREASKSRVVAAGERRLPGTGSEAIGQLFPRDREKDGSVRGCLAALAGYWEEERDPLDARSLRSEYRSEVLPPALELERAEEAGGSWAAGEEEKKSRLRDSICPWKTELELTGTQLTILSTVTGTGNATTSTGSQTGEGDFLPRN</sequence>
<organism evidence="2">
    <name type="scientific">Vitis vinifera</name>
    <name type="common">Grape</name>
    <dbReference type="NCBI Taxonomy" id="29760"/>
    <lineage>
        <taxon>Eukaryota</taxon>
        <taxon>Viridiplantae</taxon>
        <taxon>Streptophyta</taxon>
        <taxon>Embryophyta</taxon>
        <taxon>Tracheophyta</taxon>
        <taxon>Spermatophyta</taxon>
        <taxon>Magnoliopsida</taxon>
        <taxon>eudicotyledons</taxon>
        <taxon>Gunneridae</taxon>
        <taxon>Pentapetalae</taxon>
        <taxon>rosids</taxon>
        <taxon>Vitales</taxon>
        <taxon>Vitaceae</taxon>
        <taxon>Viteae</taxon>
        <taxon>Vitis</taxon>
    </lineage>
</organism>
<feature type="region of interest" description="Disordered" evidence="1">
    <location>
        <begin position="253"/>
        <end position="274"/>
    </location>
</feature>
<evidence type="ECO:0000256" key="1">
    <source>
        <dbReference type="SAM" id="MobiDB-lite"/>
    </source>
</evidence>
<accession>A5BWS5</accession>
<gene>
    <name evidence="2" type="ORF">VITISV_030707</name>
</gene>
<name>A5BWS5_VITVI</name>
<dbReference type="AlphaFoldDB" id="A5BWS5"/>